<keyword evidence="5 6" id="KW-0472">Membrane</keyword>
<comment type="function">
    <text evidence="6">Na(+)/H(+) antiporter that extrudes sodium in exchange for external protons.</text>
</comment>
<keyword evidence="4 6" id="KW-1133">Transmembrane helix</keyword>
<organism evidence="8 9">
    <name type="scientific">Roseiconus nitratireducens</name>
    <dbReference type="NCBI Taxonomy" id="2605748"/>
    <lineage>
        <taxon>Bacteria</taxon>
        <taxon>Pseudomonadati</taxon>
        <taxon>Planctomycetota</taxon>
        <taxon>Planctomycetia</taxon>
        <taxon>Pirellulales</taxon>
        <taxon>Pirellulaceae</taxon>
        <taxon>Roseiconus</taxon>
    </lineage>
</organism>
<evidence type="ECO:0000256" key="7">
    <source>
        <dbReference type="SAM" id="MobiDB-lite"/>
    </source>
</evidence>
<feature type="compositionally biased region" description="Basic and acidic residues" evidence="7">
    <location>
        <begin position="104"/>
        <end position="118"/>
    </location>
</feature>
<dbReference type="InterPro" id="IPR004670">
    <property type="entry name" value="NhaA"/>
</dbReference>
<keyword evidence="6" id="KW-0406">Ion transport</keyword>
<comment type="catalytic activity">
    <reaction evidence="6">
        <text>Na(+)(in) + 2 H(+)(out) = Na(+)(out) + 2 H(+)(in)</text>
        <dbReference type="Rhea" id="RHEA:29251"/>
        <dbReference type="ChEBI" id="CHEBI:15378"/>
        <dbReference type="ChEBI" id="CHEBI:29101"/>
    </reaction>
</comment>
<evidence type="ECO:0000256" key="5">
    <source>
        <dbReference type="ARBA" id="ARBA00023136"/>
    </source>
</evidence>
<gene>
    <name evidence="6" type="primary">nhaA</name>
    <name evidence="8" type="ORF">FYK55_11925</name>
</gene>
<evidence type="ECO:0000256" key="1">
    <source>
        <dbReference type="ARBA" id="ARBA00004429"/>
    </source>
</evidence>
<feature type="transmembrane region" description="Helical" evidence="6">
    <location>
        <begin position="484"/>
        <end position="503"/>
    </location>
</feature>
<dbReference type="EMBL" id="VWOX01000005">
    <property type="protein sequence ID" value="KAA5543869.1"/>
    <property type="molecule type" value="Genomic_DNA"/>
</dbReference>
<evidence type="ECO:0000256" key="2">
    <source>
        <dbReference type="ARBA" id="ARBA00022475"/>
    </source>
</evidence>
<keyword evidence="6" id="KW-0813">Transport</keyword>
<evidence type="ECO:0000256" key="6">
    <source>
        <dbReference type="HAMAP-Rule" id="MF_01844"/>
    </source>
</evidence>
<feature type="transmembrane region" description="Helical" evidence="6">
    <location>
        <begin position="323"/>
        <end position="341"/>
    </location>
</feature>
<keyword evidence="6" id="KW-0915">Sodium</keyword>
<keyword evidence="9" id="KW-1185">Reference proteome</keyword>
<feature type="transmembrane region" description="Helical" evidence="6">
    <location>
        <begin position="170"/>
        <end position="190"/>
    </location>
</feature>
<feature type="transmembrane region" description="Helical" evidence="6">
    <location>
        <begin position="270"/>
        <end position="293"/>
    </location>
</feature>
<dbReference type="Gene3D" id="1.20.1530.10">
    <property type="entry name" value="Na+/H+ antiporter like domain"/>
    <property type="match status" value="1"/>
</dbReference>
<comment type="caution">
    <text evidence="8">The sequence shown here is derived from an EMBL/GenBank/DDBJ whole genome shotgun (WGS) entry which is preliminary data.</text>
</comment>
<dbReference type="HAMAP" id="MF_01844">
    <property type="entry name" value="NhaA"/>
    <property type="match status" value="1"/>
</dbReference>
<evidence type="ECO:0000256" key="3">
    <source>
        <dbReference type="ARBA" id="ARBA00022692"/>
    </source>
</evidence>
<keyword evidence="2 6" id="KW-1003">Cell membrane</keyword>
<keyword evidence="3 6" id="KW-0812">Transmembrane</keyword>
<feature type="transmembrane region" description="Helical" evidence="6">
    <location>
        <begin position="211"/>
        <end position="232"/>
    </location>
</feature>
<proteinExistence type="inferred from homology"/>
<keyword evidence="6" id="KW-0050">Antiport</keyword>
<feature type="region of interest" description="Disordered" evidence="7">
    <location>
        <begin position="101"/>
        <end position="163"/>
    </location>
</feature>
<dbReference type="PANTHER" id="PTHR30341:SF0">
    <property type="entry name" value="NA(+)_H(+) ANTIPORTER NHAA"/>
    <property type="match status" value="1"/>
</dbReference>
<feature type="transmembrane region" description="Helical" evidence="6">
    <location>
        <begin position="388"/>
        <end position="406"/>
    </location>
</feature>
<sequence>MPKSKQASRRFRAIGTIRRTCRPHPRTQLHPVRAPIEKFAPPMSGKETPKGGVIRFLIDNSLLLVIGASAALIWANLADRSGSSSYEDFVHYDVRQLWGGGESHPAESHGGAENHGDEASPAEISADETGPDEQGQAASPTGTPPVSSEGGEPSHAGPADAAHAQTEHHWYQVMFLVNDLLMAFFFAIAAKEVWESLLPGGPLSNPRKAATPLLATLGGILGPTVFYLGGAYVTGTSAELGRGWAVPCATDIAFSYLVARFIFGPGHPAIAFLLLLAIADDAAGLIILAVFYPSAPIEPIWFLLTAAAMALAYVLGKFRVHSHWFYVLGPGALCWFSFYQAHLHPALGLVPIIPFLPSATSDLGIFAREELNRHDTLNEFEHFWKTPVELILGLFGLVNAGVVLSSLGTGTWLVLVGLLVGKPLGITLMTLLAEKGFRLQKPVGMDYRHVFTLAMIAGIGFTVALFVSVAAFRSPGAVRDSVKMGALLSFVAGPVAFLIAKMLSIKPGELAQHDSETDSDN</sequence>
<feature type="transmembrane region" description="Helical" evidence="6">
    <location>
        <begin position="53"/>
        <end position="75"/>
    </location>
</feature>
<comment type="similarity">
    <text evidence="6">Belongs to the NhaA Na(+)/H(+) (TC 2.A.33) antiporter family.</text>
</comment>
<dbReference type="AlphaFoldDB" id="A0A5M6DCR5"/>
<dbReference type="GO" id="GO:0015385">
    <property type="term" value="F:sodium:proton antiporter activity"/>
    <property type="evidence" value="ECO:0007669"/>
    <property type="project" value="TreeGrafter"/>
</dbReference>
<keyword evidence="6" id="KW-0739">Sodium transport</keyword>
<feature type="transmembrane region" description="Helical" evidence="6">
    <location>
        <begin position="412"/>
        <end position="432"/>
    </location>
</feature>
<protein>
    <recommendedName>
        <fullName evidence="6">Na(+)/H(+) antiporter NhaA</fullName>
    </recommendedName>
    <alternativeName>
        <fullName evidence="6">Sodium/proton antiporter NhaA</fullName>
    </alternativeName>
</protein>
<feature type="transmembrane region" description="Helical" evidence="6">
    <location>
        <begin position="453"/>
        <end position="472"/>
    </location>
</feature>
<evidence type="ECO:0000313" key="9">
    <source>
        <dbReference type="Proteomes" id="UP000324479"/>
    </source>
</evidence>
<dbReference type="Pfam" id="PF06965">
    <property type="entry name" value="Na_H_antiport_1"/>
    <property type="match status" value="1"/>
</dbReference>
<dbReference type="GO" id="GO:0005886">
    <property type="term" value="C:plasma membrane"/>
    <property type="evidence" value="ECO:0007669"/>
    <property type="project" value="UniProtKB-SubCell"/>
</dbReference>
<reference evidence="8 9" key="1">
    <citation type="submission" date="2019-08" db="EMBL/GenBank/DDBJ databases">
        <authorList>
            <person name="Dhanesh K."/>
            <person name="Kumar G."/>
            <person name="Sasikala C."/>
            <person name="Venkata Ramana C."/>
        </authorList>
    </citation>
    <scope>NUCLEOTIDE SEQUENCE [LARGE SCALE GENOMIC DNA]</scope>
    <source>
        <strain evidence="8 9">JC645</strain>
    </source>
</reference>
<comment type="subcellular location">
    <subcellularLocation>
        <location evidence="1">Cell inner membrane</location>
        <topology evidence="1">Multi-pass membrane protein</topology>
    </subcellularLocation>
    <subcellularLocation>
        <location evidence="6">Cell membrane</location>
        <topology evidence="6">Multi-pass membrane protein</topology>
    </subcellularLocation>
</comment>
<dbReference type="PANTHER" id="PTHR30341">
    <property type="entry name" value="SODIUM ION/PROTON ANTIPORTER NHAA-RELATED"/>
    <property type="match status" value="1"/>
</dbReference>
<accession>A0A5M6DCR5</accession>
<feature type="transmembrane region" description="Helical" evidence="6">
    <location>
        <begin position="299"/>
        <end position="316"/>
    </location>
</feature>
<dbReference type="InterPro" id="IPR023171">
    <property type="entry name" value="Na/H_antiporter_dom_sf"/>
</dbReference>
<evidence type="ECO:0000313" key="8">
    <source>
        <dbReference type="EMBL" id="KAA5543869.1"/>
    </source>
</evidence>
<feature type="compositionally biased region" description="Polar residues" evidence="7">
    <location>
        <begin position="136"/>
        <end position="146"/>
    </location>
</feature>
<dbReference type="GO" id="GO:0006885">
    <property type="term" value="P:regulation of pH"/>
    <property type="evidence" value="ECO:0007669"/>
    <property type="project" value="InterPro"/>
</dbReference>
<feature type="transmembrane region" description="Helical" evidence="6">
    <location>
        <begin position="244"/>
        <end position="263"/>
    </location>
</feature>
<evidence type="ECO:0000256" key="4">
    <source>
        <dbReference type="ARBA" id="ARBA00022989"/>
    </source>
</evidence>
<dbReference type="Proteomes" id="UP000324479">
    <property type="component" value="Unassembled WGS sequence"/>
</dbReference>
<name>A0A5M6DCR5_9BACT</name>